<accession>A0AC34FZS2</accession>
<proteinExistence type="predicted"/>
<evidence type="ECO:0000313" key="1">
    <source>
        <dbReference type="Proteomes" id="UP000887579"/>
    </source>
</evidence>
<organism evidence="1 2">
    <name type="scientific">Panagrolaimus sp. ES5</name>
    <dbReference type="NCBI Taxonomy" id="591445"/>
    <lineage>
        <taxon>Eukaryota</taxon>
        <taxon>Metazoa</taxon>
        <taxon>Ecdysozoa</taxon>
        <taxon>Nematoda</taxon>
        <taxon>Chromadorea</taxon>
        <taxon>Rhabditida</taxon>
        <taxon>Tylenchina</taxon>
        <taxon>Panagrolaimomorpha</taxon>
        <taxon>Panagrolaimoidea</taxon>
        <taxon>Panagrolaimidae</taxon>
        <taxon>Panagrolaimus</taxon>
    </lineage>
</organism>
<dbReference type="Proteomes" id="UP000887579">
    <property type="component" value="Unplaced"/>
</dbReference>
<reference evidence="2" key="1">
    <citation type="submission" date="2022-11" db="UniProtKB">
        <authorList>
            <consortium name="WormBaseParasite"/>
        </authorList>
    </citation>
    <scope>IDENTIFICATION</scope>
</reference>
<protein>
    <submittedName>
        <fullName evidence="2">Uncharacterized protein</fullName>
    </submittedName>
</protein>
<sequence length="152" mass="17304">MAWFINDLISPTHTINLGNIEPYQQLSWGPPPVEFKCSGPYALKNIPFIQLSKHFCPNEAKKDRKIMVIENATSTIAPTTETTSEFLWFHIGYTVTVAFISFVVGMLVAPVFGYCCRRSTKKQKIGFINQNFPDDSILEDFDDNIDKIRHNA</sequence>
<dbReference type="WBParaSite" id="ES5_v2.g22826.t1">
    <property type="protein sequence ID" value="ES5_v2.g22826.t1"/>
    <property type="gene ID" value="ES5_v2.g22826"/>
</dbReference>
<evidence type="ECO:0000313" key="2">
    <source>
        <dbReference type="WBParaSite" id="ES5_v2.g22826.t1"/>
    </source>
</evidence>
<name>A0AC34FZS2_9BILA</name>